<reference evidence="1" key="1">
    <citation type="submission" date="2021-03" db="EMBL/GenBank/DDBJ databases">
        <title>Streptomyces poriferae sp. nov., a novel marine sponge-derived Actinobacteria species with anti-MRSA activity.</title>
        <authorList>
            <person name="Sandoval-Powers M."/>
            <person name="Kralova S."/>
            <person name="Nguyen G.-S."/>
            <person name="Fawwal D."/>
            <person name="Degnes K."/>
            <person name="Klinkenberg G."/>
            <person name="Sletta H."/>
            <person name="Wentzel A."/>
            <person name="Liles M.R."/>
        </authorList>
    </citation>
    <scope>NUCLEOTIDE SEQUENCE</scope>
    <source>
        <strain evidence="1">DSM 41794</strain>
    </source>
</reference>
<evidence type="ECO:0000313" key="1">
    <source>
        <dbReference type="EMBL" id="MBO0512890.1"/>
    </source>
</evidence>
<protein>
    <submittedName>
        <fullName evidence="1">Uncharacterized protein</fullName>
    </submittedName>
</protein>
<dbReference type="AlphaFoldDB" id="A0A939F5V6"/>
<dbReference type="EMBL" id="JAFLRJ010000126">
    <property type="protein sequence ID" value="MBO0512890.1"/>
    <property type="molecule type" value="Genomic_DNA"/>
</dbReference>
<dbReference type="Proteomes" id="UP000664167">
    <property type="component" value="Unassembled WGS sequence"/>
</dbReference>
<accession>A0A939F5V6</accession>
<organism evidence="1 2">
    <name type="scientific">Streptomyces beijiangensis</name>
    <dbReference type="NCBI Taxonomy" id="163361"/>
    <lineage>
        <taxon>Bacteria</taxon>
        <taxon>Bacillati</taxon>
        <taxon>Actinomycetota</taxon>
        <taxon>Actinomycetes</taxon>
        <taxon>Kitasatosporales</taxon>
        <taxon>Streptomycetaceae</taxon>
        <taxon>Streptomyces</taxon>
    </lineage>
</organism>
<sequence>MSSYSLTYSTELMQNYLQAEILAPDAKFQALQAQGGTSLLFSLGTDHALYVTREVPKARSGWARSDVSTAQIRKDFAGRTGVTCKDFATAQAATATSGAAPVHLAMVLSDGTNDRLYLSLNNSDSPAAWDKAPAWTAYPFDDPDHPLAQVKIAGVLIGEATDAQYIVADVIRNPSSAQPLVFRYYIDPARAGGRAWHPHDLAIDLAPGKYSSCLGRRAGQYVDGLYTIGQVAGAPQFMYQPLYNVFNPKVAAPPSLFTLPGGRTPEAIAACRNPDNSSDLYVTSGGTLYCLAAGSQQSGTVATPLFNSPRFNGVRSLYAATAGSSVMVWGLNAGNEVFFTTCQASQVTTGALGWSVPLPILTGAEQVSPYLDRANSAGTFFAHTGQNKLTKAVKSPATGMWTFSDITLDPPSGNAPAQSFTSYTTQVRVADTVTGQPAKGVPLTVTATNVTAVRINYLHYVIGPTPIQVPTDALGTVTIVEPVDSMAGTRLSVSAGGTRAEINPMDKAFKKAVALTTPALLTGATIVRPNGTTKKLVPAGASQAALQTVATANTRLGQAYTALPAALAANRLLSPATAGPRPGITAATSLSSPASILVDAGDLFCWLGEQIGSGLQYVVQLIEDGATKLWNFVVTIAGQVYQCVLDCVEAVVAATEWLYSQLKTALGDLLDYLEFLFEWNDITRTKNVMAHLTKVYLDHQVGQILVVKGEFDHMIASMEQAIGKWAGVGGWAGLGADGSATPNTKSTPNAQHSAPGWLLAHHYQNNGATLTTVKPLPPSTPSPNPITVLIQAIQHEGAVIGDTITRLQSLAADFETRPLLDTLKKLVAILADLVLESAKTVIDALFDILYDIAKAAVKLLDTPIHIPVVSDILNSFGVPDLSFLDLACWVAAVPVTLAYKVTAGRTPFPDNADTTFLITVADYPTLLNAFQPKQAAARSTTARAEAASVAAAGSPFAISATTALAVHITGHGFCGFSALFGGALISGFEAAQETGDNPWAIPSAVLGVLGGVSGGLANAVSNYVVPNDPIDNPYVSAVATATTAVRILCKLIFSGPAQAKFATTAKLGSLAVSDGRGVGAIVDAVLVIPSLACSAYHFYELSQKPVGSPRSIAIVEETSNLTNDIARVSYAVAVNTEEIPKAVAVGVMVVANICTGGLQIAECAMI</sequence>
<gene>
    <name evidence="1" type="ORF">J0695_13885</name>
</gene>
<dbReference type="RefSeq" id="WP_206962322.1">
    <property type="nucleotide sequence ID" value="NZ_BAAAJJ010000006.1"/>
</dbReference>
<keyword evidence="2" id="KW-1185">Reference proteome</keyword>
<name>A0A939F5V6_9ACTN</name>
<comment type="caution">
    <text evidence="1">The sequence shown here is derived from an EMBL/GenBank/DDBJ whole genome shotgun (WGS) entry which is preliminary data.</text>
</comment>
<proteinExistence type="predicted"/>
<evidence type="ECO:0000313" key="2">
    <source>
        <dbReference type="Proteomes" id="UP000664167"/>
    </source>
</evidence>